<gene>
    <name evidence="1" type="ORF">AOXY_G3447</name>
</gene>
<dbReference type="Proteomes" id="UP001230051">
    <property type="component" value="Unassembled WGS sequence"/>
</dbReference>
<name>A0AAD8LTB8_ACIOX</name>
<keyword evidence="2" id="KW-1185">Reference proteome</keyword>
<organism evidence="1 2">
    <name type="scientific">Acipenser oxyrinchus oxyrinchus</name>
    <dbReference type="NCBI Taxonomy" id="40147"/>
    <lineage>
        <taxon>Eukaryota</taxon>
        <taxon>Metazoa</taxon>
        <taxon>Chordata</taxon>
        <taxon>Craniata</taxon>
        <taxon>Vertebrata</taxon>
        <taxon>Euteleostomi</taxon>
        <taxon>Actinopterygii</taxon>
        <taxon>Chondrostei</taxon>
        <taxon>Acipenseriformes</taxon>
        <taxon>Acipenseridae</taxon>
        <taxon>Acipenser</taxon>
    </lineage>
</organism>
<comment type="caution">
    <text evidence="1">The sequence shown here is derived from an EMBL/GenBank/DDBJ whole genome shotgun (WGS) entry which is preliminary data.</text>
</comment>
<reference evidence="1" key="1">
    <citation type="submission" date="2022-02" db="EMBL/GenBank/DDBJ databases">
        <title>Atlantic sturgeon de novo genome assembly.</title>
        <authorList>
            <person name="Stock M."/>
            <person name="Klopp C."/>
            <person name="Guiguen Y."/>
            <person name="Cabau C."/>
            <person name="Parinello H."/>
            <person name="Santidrian Yebra-Pimentel E."/>
            <person name="Kuhl H."/>
            <person name="Dirks R.P."/>
            <person name="Guessner J."/>
            <person name="Wuertz S."/>
            <person name="Du K."/>
            <person name="Schartl M."/>
        </authorList>
    </citation>
    <scope>NUCLEOTIDE SEQUENCE</scope>
    <source>
        <strain evidence="1">STURGEONOMICS-FGT-2020</strain>
        <tissue evidence="1">Whole blood</tissue>
    </source>
</reference>
<sequence length="310" mass="35804">MQIEKQIEAENNKIIIQKIEMNQTTNHDPNSSFHMFGKYYQDNLLKLIWKYLDLDPHHKLLYIGESGESFIPVLEKTSALLQPVVWGEECGAPHTDKKLKRIEQLDDYSFDRALLVNAVQYFQNPSETFTQVLSTLHASGKILLVHRPGPITTLPFFRKAKKKLEEQDYPYMKIFESLRKLGADVQWEIEHVPVTIKKDDWLSLLGMKIAPILQHLSDYEVATGLQELSQGCLKYSEEMVSFEDRLMFISAHKLSEEGGAYPSIQRSGCVRSTPPHSAVWDLTLKLPLTEDLIKYLHKPSKPKSLFKRMF</sequence>
<dbReference type="EMBL" id="JAGXEW010000003">
    <property type="protein sequence ID" value="KAK1173354.1"/>
    <property type="molecule type" value="Genomic_DNA"/>
</dbReference>
<evidence type="ECO:0000313" key="2">
    <source>
        <dbReference type="Proteomes" id="UP001230051"/>
    </source>
</evidence>
<dbReference type="AlphaFoldDB" id="A0AAD8LTB8"/>
<evidence type="ECO:0000313" key="1">
    <source>
        <dbReference type="EMBL" id="KAK1173354.1"/>
    </source>
</evidence>
<proteinExistence type="predicted"/>
<accession>A0AAD8LTB8</accession>
<protein>
    <submittedName>
        <fullName evidence="1">Uncharacterized protein</fullName>
    </submittedName>
</protein>